<name>A0A5P1FQL1_ASPOF</name>
<dbReference type="AlphaFoldDB" id="A0A5P1FQL1"/>
<dbReference type="EMBL" id="CM007381">
    <property type="protein sequence ID" value="ONK80013.1"/>
    <property type="molecule type" value="Genomic_DNA"/>
</dbReference>
<gene>
    <name evidence="2" type="ORF">A4U43_C01F12840</name>
</gene>
<dbReference type="Gramene" id="ONK80013">
    <property type="protein sequence ID" value="ONK80013"/>
    <property type="gene ID" value="A4U43_C01F12840"/>
</dbReference>
<protein>
    <recommendedName>
        <fullName evidence="4">Lipoyl-binding domain-containing protein</fullName>
    </recommendedName>
</protein>
<dbReference type="SUPFAM" id="SSF51230">
    <property type="entry name" value="Single hybrid motif"/>
    <property type="match status" value="1"/>
</dbReference>
<sequence length="107" mass="11454">MNVETFYDGYLASIMVEEGGVAPVGSAIALLAETEAEIEQARSKAQPSSSSSETLDSYSPPAQQEALDSERTNTNNDNCGCIAVIAIVCPALRSYAQCFIIIQHQHD</sequence>
<evidence type="ECO:0000313" key="2">
    <source>
        <dbReference type="EMBL" id="ONK80013.1"/>
    </source>
</evidence>
<organism evidence="2 3">
    <name type="scientific">Asparagus officinalis</name>
    <name type="common">Garden asparagus</name>
    <dbReference type="NCBI Taxonomy" id="4686"/>
    <lineage>
        <taxon>Eukaryota</taxon>
        <taxon>Viridiplantae</taxon>
        <taxon>Streptophyta</taxon>
        <taxon>Embryophyta</taxon>
        <taxon>Tracheophyta</taxon>
        <taxon>Spermatophyta</taxon>
        <taxon>Magnoliopsida</taxon>
        <taxon>Liliopsida</taxon>
        <taxon>Asparagales</taxon>
        <taxon>Asparagaceae</taxon>
        <taxon>Asparagoideae</taxon>
        <taxon>Asparagus</taxon>
    </lineage>
</organism>
<reference evidence="3" key="1">
    <citation type="journal article" date="2017" name="Nat. Commun.">
        <title>The asparagus genome sheds light on the origin and evolution of a young Y chromosome.</title>
        <authorList>
            <person name="Harkess A."/>
            <person name="Zhou J."/>
            <person name="Xu C."/>
            <person name="Bowers J.E."/>
            <person name="Van der Hulst R."/>
            <person name="Ayyampalayam S."/>
            <person name="Mercati F."/>
            <person name="Riccardi P."/>
            <person name="McKain M.R."/>
            <person name="Kakrana A."/>
            <person name="Tang H."/>
            <person name="Ray J."/>
            <person name="Groenendijk J."/>
            <person name="Arikit S."/>
            <person name="Mathioni S.M."/>
            <person name="Nakano M."/>
            <person name="Shan H."/>
            <person name="Telgmann-Rauber A."/>
            <person name="Kanno A."/>
            <person name="Yue Z."/>
            <person name="Chen H."/>
            <person name="Li W."/>
            <person name="Chen Y."/>
            <person name="Xu X."/>
            <person name="Zhang Y."/>
            <person name="Luo S."/>
            <person name="Chen H."/>
            <person name="Gao J."/>
            <person name="Mao Z."/>
            <person name="Pires J.C."/>
            <person name="Luo M."/>
            <person name="Kudrna D."/>
            <person name="Wing R.A."/>
            <person name="Meyers B.C."/>
            <person name="Yi K."/>
            <person name="Kong H."/>
            <person name="Lavrijsen P."/>
            <person name="Sunseri F."/>
            <person name="Falavigna A."/>
            <person name="Ye Y."/>
            <person name="Leebens-Mack J.H."/>
            <person name="Chen G."/>
        </authorList>
    </citation>
    <scope>NUCLEOTIDE SEQUENCE [LARGE SCALE GENOMIC DNA]</scope>
    <source>
        <strain evidence="3">cv. DH0086</strain>
    </source>
</reference>
<dbReference type="InterPro" id="IPR011053">
    <property type="entry name" value="Single_hybrid_motif"/>
</dbReference>
<proteinExistence type="predicted"/>
<keyword evidence="3" id="KW-1185">Reference proteome</keyword>
<accession>A0A5P1FQL1</accession>
<feature type="compositionally biased region" description="Low complexity" evidence="1">
    <location>
        <begin position="48"/>
        <end position="61"/>
    </location>
</feature>
<evidence type="ECO:0000313" key="3">
    <source>
        <dbReference type="Proteomes" id="UP000243459"/>
    </source>
</evidence>
<dbReference type="Gene3D" id="2.40.50.100">
    <property type="match status" value="1"/>
</dbReference>
<dbReference type="Proteomes" id="UP000243459">
    <property type="component" value="Chromosome 1"/>
</dbReference>
<evidence type="ECO:0008006" key="4">
    <source>
        <dbReference type="Google" id="ProtNLM"/>
    </source>
</evidence>
<evidence type="ECO:0000256" key="1">
    <source>
        <dbReference type="SAM" id="MobiDB-lite"/>
    </source>
</evidence>
<feature type="region of interest" description="Disordered" evidence="1">
    <location>
        <begin position="39"/>
        <end position="75"/>
    </location>
</feature>